<keyword evidence="3" id="KW-1185">Reference proteome</keyword>
<feature type="region of interest" description="Disordered" evidence="1">
    <location>
        <begin position="37"/>
        <end position="60"/>
    </location>
</feature>
<dbReference type="Proteomes" id="UP001604336">
    <property type="component" value="Unassembled WGS sequence"/>
</dbReference>
<sequence>MDALSKVASSGVSDDECAIAREVLRERQVHVCRVGQVSKGSSHSLNSAAASNTPRGTSNQFCKDAQNDDIWFAMYEVQLSRMERTIARLTVNLQQRLSGIVPEDYKEVGEDENDEISKSRECYRRALRDFSEMSKSG</sequence>
<proteinExistence type="predicted"/>
<organism evidence="2 3">
    <name type="scientific">Abeliophyllum distichum</name>
    <dbReference type="NCBI Taxonomy" id="126358"/>
    <lineage>
        <taxon>Eukaryota</taxon>
        <taxon>Viridiplantae</taxon>
        <taxon>Streptophyta</taxon>
        <taxon>Embryophyta</taxon>
        <taxon>Tracheophyta</taxon>
        <taxon>Spermatophyta</taxon>
        <taxon>Magnoliopsida</taxon>
        <taxon>eudicotyledons</taxon>
        <taxon>Gunneridae</taxon>
        <taxon>Pentapetalae</taxon>
        <taxon>asterids</taxon>
        <taxon>lamiids</taxon>
        <taxon>Lamiales</taxon>
        <taxon>Oleaceae</taxon>
        <taxon>Forsythieae</taxon>
        <taxon>Abeliophyllum</taxon>
    </lineage>
</organism>
<feature type="compositionally biased region" description="Low complexity" evidence="1">
    <location>
        <begin position="41"/>
        <end position="52"/>
    </location>
</feature>
<name>A0ABD1QYB1_9LAMI</name>
<evidence type="ECO:0000256" key="1">
    <source>
        <dbReference type="SAM" id="MobiDB-lite"/>
    </source>
</evidence>
<dbReference type="EMBL" id="JBFOLK010000010">
    <property type="protein sequence ID" value="KAL2481153.1"/>
    <property type="molecule type" value="Genomic_DNA"/>
</dbReference>
<evidence type="ECO:0000313" key="2">
    <source>
        <dbReference type="EMBL" id="KAL2481153.1"/>
    </source>
</evidence>
<dbReference type="AlphaFoldDB" id="A0ABD1QYB1"/>
<comment type="caution">
    <text evidence="2">The sequence shown here is derived from an EMBL/GenBank/DDBJ whole genome shotgun (WGS) entry which is preliminary data.</text>
</comment>
<accession>A0ABD1QYB1</accession>
<protein>
    <submittedName>
        <fullName evidence="2">Uncharacterized protein</fullName>
    </submittedName>
</protein>
<gene>
    <name evidence="2" type="ORF">Adt_34119</name>
</gene>
<reference evidence="3" key="1">
    <citation type="submission" date="2024-07" db="EMBL/GenBank/DDBJ databases">
        <title>Two chromosome-level genome assemblies of Korean endemic species Abeliophyllum distichum and Forsythia ovata (Oleaceae).</title>
        <authorList>
            <person name="Jang H."/>
        </authorList>
    </citation>
    <scope>NUCLEOTIDE SEQUENCE [LARGE SCALE GENOMIC DNA]</scope>
</reference>
<evidence type="ECO:0000313" key="3">
    <source>
        <dbReference type="Proteomes" id="UP001604336"/>
    </source>
</evidence>